<dbReference type="PANTHER" id="PTHR11161">
    <property type="entry name" value="O-ACYLTRANSFERASE"/>
    <property type="match status" value="1"/>
</dbReference>
<evidence type="ECO:0008006" key="5">
    <source>
        <dbReference type="Google" id="ProtNLM"/>
    </source>
</evidence>
<proteinExistence type="predicted"/>
<feature type="region of interest" description="Disordered" evidence="1">
    <location>
        <begin position="92"/>
        <end position="139"/>
    </location>
</feature>
<feature type="compositionally biased region" description="Polar residues" evidence="1">
    <location>
        <begin position="118"/>
        <end position="133"/>
    </location>
</feature>
<dbReference type="InterPro" id="IPR052728">
    <property type="entry name" value="O2_lipid_transport_reg"/>
</dbReference>
<keyword evidence="2" id="KW-0472">Membrane</keyword>
<accession>A0A067RDZ7</accession>
<keyword evidence="4" id="KW-1185">Reference proteome</keyword>
<dbReference type="InParanoid" id="A0A067RDZ7"/>
<dbReference type="Proteomes" id="UP000027135">
    <property type="component" value="Unassembled WGS sequence"/>
</dbReference>
<keyword evidence="2" id="KW-1133">Transmembrane helix</keyword>
<evidence type="ECO:0000256" key="1">
    <source>
        <dbReference type="SAM" id="MobiDB-lite"/>
    </source>
</evidence>
<evidence type="ECO:0000313" key="4">
    <source>
        <dbReference type="Proteomes" id="UP000027135"/>
    </source>
</evidence>
<reference evidence="3 4" key="1">
    <citation type="journal article" date="2014" name="Nat. Commun.">
        <title>Molecular traces of alternative social organization in a termite genome.</title>
        <authorList>
            <person name="Terrapon N."/>
            <person name="Li C."/>
            <person name="Robertson H.M."/>
            <person name="Ji L."/>
            <person name="Meng X."/>
            <person name="Booth W."/>
            <person name="Chen Z."/>
            <person name="Childers C.P."/>
            <person name="Glastad K.M."/>
            <person name="Gokhale K."/>
            <person name="Gowin J."/>
            <person name="Gronenberg W."/>
            <person name="Hermansen R.A."/>
            <person name="Hu H."/>
            <person name="Hunt B.G."/>
            <person name="Huylmans A.K."/>
            <person name="Khalil S.M."/>
            <person name="Mitchell R.D."/>
            <person name="Munoz-Torres M.C."/>
            <person name="Mustard J.A."/>
            <person name="Pan H."/>
            <person name="Reese J.T."/>
            <person name="Scharf M.E."/>
            <person name="Sun F."/>
            <person name="Vogel H."/>
            <person name="Xiao J."/>
            <person name="Yang W."/>
            <person name="Yang Z."/>
            <person name="Yang Z."/>
            <person name="Zhou J."/>
            <person name="Zhu J."/>
            <person name="Brent C.S."/>
            <person name="Elsik C.G."/>
            <person name="Goodisman M.A."/>
            <person name="Liberles D.A."/>
            <person name="Roe R.M."/>
            <person name="Vargo E.L."/>
            <person name="Vilcinskas A."/>
            <person name="Wang J."/>
            <person name="Bornberg-Bauer E."/>
            <person name="Korb J."/>
            <person name="Zhang G."/>
            <person name="Liebig J."/>
        </authorList>
    </citation>
    <scope>NUCLEOTIDE SEQUENCE [LARGE SCALE GENOMIC DNA]</scope>
    <source>
        <tissue evidence="3">Whole organism</tissue>
    </source>
</reference>
<name>A0A067RDZ7_ZOONE</name>
<keyword evidence="2" id="KW-0812">Transmembrane</keyword>
<dbReference type="eggNOG" id="KOG3700">
    <property type="taxonomic scope" value="Eukaryota"/>
</dbReference>
<dbReference type="EMBL" id="KK852566">
    <property type="protein sequence ID" value="KDR21238.1"/>
    <property type="molecule type" value="Genomic_DNA"/>
</dbReference>
<dbReference type="AlphaFoldDB" id="A0A067RDZ7"/>
<evidence type="ECO:0000313" key="3">
    <source>
        <dbReference type="EMBL" id="KDR21238.1"/>
    </source>
</evidence>
<gene>
    <name evidence="3" type="ORF">L798_04029</name>
</gene>
<feature type="compositionally biased region" description="Basic and acidic residues" evidence="1">
    <location>
        <begin position="92"/>
        <end position="117"/>
    </location>
</feature>
<evidence type="ECO:0000256" key="2">
    <source>
        <dbReference type="SAM" id="Phobius"/>
    </source>
</evidence>
<organism evidence="3 4">
    <name type="scientific">Zootermopsis nevadensis</name>
    <name type="common">Dampwood termite</name>
    <dbReference type="NCBI Taxonomy" id="136037"/>
    <lineage>
        <taxon>Eukaryota</taxon>
        <taxon>Metazoa</taxon>
        <taxon>Ecdysozoa</taxon>
        <taxon>Arthropoda</taxon>
        <taxon>Hexapoda</taxon>
        <taxon>Insecta</taxon>
        <taxon>Pterygota</taxon>
        <taxon>Neoptera</taxon>
        <taxon>Polyneoptera</taxon>
        <taxon>Dictyoptera</taxon>
        <taxon>Blattodea</taxon>
        <taxon>Blattoidea</taxon>
        <taxon>Termitoidae</taxon>
        <taxon>Termopsidae</taxon>
        <taxon>Zootermopsis</taxon>
    </lineage>
</organism>
<dbReference type="PANTHER" id="PTHR11161:SF0">
    <property type="entry name" value="O-ACYLTRANSFERASE LIKE PROTEIN"/>
    <property type="match status" value="1"/>
</dbReference>
<sequence>MKIVTAGAVNKLLSWKIFPTLSRLSYCVYLTHGSYQIVQTFTARTAIYFADITEWPAFFGDVIISLIMAVVLSLCIESPAINLEKFLFRTDRKNRENKTEEDPAEPRKSNEDAHINKSMEQSKASEDGNSNFTEIKLDETDEDSVVQYLNREDVECQM</sequence>
<feature type="transmembrane region" description="Helical" evidence="2">
    <location>
        <begin position="62"/>
        <end position="83"/>
    </location>
</feature>
<protein>
    <recommendedName>
        <fullName evidence="5">Nose resistant to fluoxetine protein 6</fullName>
    </recommendedName>
</protein>